<evidence type="ECO:0000256" key="1">
    <source>
        <dbReference type="ARBA" id="ARBA00006478"/>
    </source>
</evidence>
<sequence>MSPQRTRAHGAPQPSGPRFPLAQAPNHALRGPPTGSEPGVLLAVLPLLRAGPINESVRGEDVYIVQTGKGAVNDHIMELVIMISACKMASSRRVTAVIPYMPYSKQSKKKRRNCVVARLFANMLRVAGVDHVMTMDLHHSQIQGFFSVPVDNLVAEPSIAEYIRNNVADWRNAVVVAKNPGATKRVTSLADCLGIEFALVHTFESRARGKDGAKKKEYALVGDVSDKIVFILDDHIDKCKAFISAAHTVLKQGATRVYIVATHGILSGDSLETLEEEDAIHEVIITNTVPISLRPDTKVRVIDVSDTFGEAIRRTHNGESISYLFSHTPEELYQ</sequence>
<comment type="similarity">
    <text evidence="1">Belongs to the ribose-phosphate pyrophosphokinase family.</text>
</comment>
<evidence type="ECO:0000256" key="7">
    <source>
        <dbReference type="ARBA" id="ARBA00022777"/>
    </source>
</evidence>
<keyword evidence="5" id="KW-0545">Nucleotide biosynthesis</keyword>
<feature type="region of interest" description="Disordered" evidence="11">
    <location>
        <begin position="1"/>
        <end position="35"/>
    </location>
</feature>
<dbReference type="CDD" id="cd06223">
    <property type="entry name" value="PRTases_typeI"/>
    <property type="match status" value="1"/>
</dbReference>
<dbReference type="GeneID" id="20530515"/>
<protein>
    <recommendedName>
        <fullName evidence="2">ribose-phosphate diphosphokinase</fullName>
        <ecNumber evidence="2">2.7.6.1</ecNumber>
    </recommendedName>
</protein>
<dbReference type="STRING" id="691883.A0A058Z098"/>
<dbReference type="SMART" id="SM01400">
    <property type="entry name" value="Pribosyltran_N"/>
    <property type="match status" value="1"/>
</dbReference>
<gene>
    <name evidence="13" type="ORF">H696_05790</name>
</gene>
<evidence type="ECO:0000256" key="2">
    <source>
        <dbReference type="ARBA" id="ARBA00013247"/>
    </source>
</evidence>
<dbReference type="SUPFAM" id="SSF53271">
    <property type="entry name" value="PRTase-like"/>
    <property type="match status" value="1"/>
</dbReference>
<dbReference type="OrthoDB" id="413572at2759"/>
<keyword evidence="6" id="KW-0547">Nucleotide-binding</keyword>
<evidence type="ECO:0000313" key="13">
    <source>
        <dbReference type="EMBL" id="KCV67680.1"/>
    </source>
</evidence>
<evidence type="ECO:0000256" key="8">
    <source>
        <dbReference type="ARBA" id="ARBA00022840"/>
    </source>
</evidence>
<organism evidence="13">
    <name type="scientific">Fonticula alba</name>
    <name type="common">Slime mold</name>
    <dbReference type="NCBI Taxonomy" id="691883"/>
    <lineage>
        <taxon>Eukaryota</taxon>
        <taxon>Rotosphaerida</taxon>
        <taxon>Fonticulaceae</taxon>
        <taxon>Fonticula</taxon>
    </lineage>
</organism>
<dbReference type="PANTHER" id="PTHR10210:SF57">
    <property type="entry name" value="RIBOSE-PHOSPHATE DIPHOSPHOKINASE"/>
    <property type="match status" value="1"/>
</dbReference>
<dbReference type="GO" id="GO:0006164">
    <property type="term" value="P:purine nucleotide biosynthetic process"/>
    <property type="evidence" value="ECO:0007669"/>
    <property type="project" value="TreeGrafter"/>
</dbReference>
<evidence type="ECO:0000256" key="10">
    <source>
        <dbReference type="ARBA" id="ARBA00049535"/>
    </source>
</evidence>
<dbReference type="FunFam" id="3.40.50.2020:FF:000043">
    <property type="entry name" value="Ribose-phosphate pyrophosphokinase 1"/>
    <property type="match status" value="1"/>
</dbReference>
<comment type="catalytic activity">
    <reaction evidence="10">
        <text>D-ribose 5-phosphate + ATP = 5-phospho-alpha-D-ribose 1-diphosphate + AMP + H(+)</text>
        <dbReference type="Rhea" id="RHEA:15609"/>
        <dbReference type="ChEBI" id="CHEBI:15378"/>
        <dbReference type="ChEBI" id="CHEBI:30616"/>
        <dbReference type="ChEBI" id="CHEBI:58017"/>
        <dbReference type="ChEBI" id="CHEBI:78346"/>
        <dbReference type="ChEBI" id="CHEBI:456215"/>
        <dbReference type="EC" id="2.7.6.1"/>
    </reaction>
</comment>
<dbReference type="Gene3D" id="3.40.50.2020">
    <property type="match status" value="2"/>
</dbReference>
<dbReference type="GO" id="GO:0000287">
    <property type="term" value="F:magnesium ion binding"/>
    <property type="evidence" value="ECO:0007669"/>
    <property type="project" value="InterPro"/>
</dbReference>
<keyword evidence="7 13" id="KW-0418">Kinase</keyword>
<keyword evidence="9" id="KW-0460">Magnesium</keyword>
<dbReference type="GO" id="GO:0005737">
    <property type="term" value="C:cytoplasm"/>
    <property type="evidence" value="ECO:0007669"/>
    <property type="project" value="TreeGrafter"/>
</dbReference>
<dbReference type="InterPro" id="IPR029099">
    <property type="entry name" value="Pribosyltran_N"/>
</dbReference>
<dbReference type="FunFam" id="3.40.50.2020:FF:000007">
    <property type="entry name" value="Ribose-phosphate pyrophosphokinase"/>
    <property type="match status" value="1"/>
</dbReference>
<dbReference type="InterPro" id="IPR000836">
    <property type="entry name" value="PRTase_dom"/>
</dbReference>
<dbReference type="InterPro" id="IPR029057">
    <property type="entry name" value="PRTase-like"/>
</dbReference>
<keyword evidence="8" id="KW-0067">ATP-binding</keyword>
<dbReference type="eggNOG" id="KOG1448">
    <property type="taxonomic scope" value="Eukaryota"/>
</dbReference>
<evidence type="ECO:0000256" key="4">
    <source>
        <dbReference type="ARBA" id="ARBA00022723"/>
    </source>
</evidence>
<dbReference type="GO" id="GO:0002189">
    <property type="term" value="C:ribose phosphate diphosphokinase complex"/>
    <property type="evidence" value="ECO:0007669"/>
    <property type="project" value="TreeGrafter"/>
</dbReference>
<evidence type="ECO:0000256" key="9">
    <source>
        <dbReference type="ARBA" id="ARBA00022842"/>
    </source>
</evidence>
<accession>A0A058Z098</accession>
<dbReference type="EMBL" id="KB932214">
    <property type="protein sequence ID" value="KCV67680.1"/>
    <property type="molecule type" value="Genomic_DNA"/>
</dbReference>
<evidence type="ECO:0000313" key="14">
    <source>
        <dbReference type="Proteomes" id="UP000030693"/>
    </source>
</evidence>
<dbReference type="Pfam" id="PF13793">
    <property type="entry name" value="Pribosyltran_N"/>
    <property type="match status" value="1"/>
</dbReference>
<proteinExistence type="inferred from homology"/>
<keyword evidence="14" id="KW-1185">Reference proteome</keyword>
<evidence type="ECO:0000256" key="11">
    <source>
        <dbReference type="SAM" id="MobiDB-lite"/>
    </source>
</evidence>
<dbReference type="InterPro" id="IPR005946">
    <property type="entry name" value="Rib-P_diPkinase"/>
</dbReference>
<dbReference type="Proteomes" id="UP000030693">
    <property type="component" value="Unassembled WGS sequence"/>
</dbReference>
<dbReference type="Pfam" id="PF14572">
    <property type="entry name" value="Pribosyl_synth"/>
    <property type="match status" value="1"/>
</dbReference>
<keyword evidence="3" id="KW-0808">Transferase</keyword>
<dbReference type="AlphaFoldDB" id="A0A058Z098"/>
<dbReference type="GO" id="GO:0006015">
    <property type="term" value="P:5-phosphoribose 1-diphosphate biosynthetic process"/>
    <property type="evidence" value="ECO:0007669"/>
    <property type="project" value="TreeGrafter"/>
</dbReference>
<evidence type="ECO:0000256" key="5">
    <source>
        <dbReference type="ARBA" id="ARBA00022727"/>
    </source>
</evidence>
<reference evidence="13" key="1">
    <citation type="submission" date="2013-04" db="EMBL/GenBank/DDBJ databases">
        <title>The Genome Sequence of Fonticula alba ATCC 38817.</title>
        <authorList>
            <consortium name="The Broad Institute Genomics Platform"/>
            <person name="Russ C."/>
            <person name="Cuomo C."/>
            <person name="Burger G."/>
            <person name="Gray M.W."/>
            <person name="Holland P.W.H."/>
            <person name="King N."/>
            <person name="Lang F.B.F."/>
            <person name="Roger A.J."/>
            <person name="Ruiz-Trillo I."/>
            <person name="Brown M."/>
            <person name="Walker B."/>
            <person name="Young S."/>
            <person name="Zeng Q."/>
            <person name="Gargeya S."/>
            <person name="Fitzgerald M."/>
            <person name="Haas B."/>
            <person name="Abouelleil A."/>
            <person name="Allen A.W."/>
            <person name="Alvarado L."/>
            <person name="Arachchi H.M."/>
            <person name="Berlin A.M."/>
            <person name="Chapman S.B."/>
            <person name="Gainer-Dewar J."/>
            <person name="Goldberg J."/>
            <person name="Griggs A."/>
            <person name="Gujja S."/>
            <person name="Hansen M."/>
            <person name="Howarth C."/>
            <person name="Imamovic A."/>
            <person name="Ireland A."/>
            <person name="Larimer J."/>
            <person name="McCowan C."/>
            <person name="Murphy C."/>
            <person name="Pearson M."/>
            <person name="Poon T.W."/>
            <person name="Priest M."/>
            <person name="Roberts A."/>
            <person name="Saif S."/>
            <person name="Shea T."/>
            <person name="Sisk P."/>
            <person name="Sykes S."/>
            <person name="Wortman J."/>
            <person name="Nusbaum C."/>
            <person name="Birren B."/>
        </authorList>
    </citation>
    <scope>NUCLEOTIDE SEQUENCE [LARGE SCALE GENOMIC DNA]</scope>
    <source>
        <strain evidence="13">ATCC 38817</strain>
    </source>
</reference>
<evidence type="ECO:0000256" key="3">
    <source>
        <dbReference type="ARBA" id="ARBA00022679"/>
    </source>
</evidence>
<keyword evidence="4" id="KW-0479">Metal-binding</keyword>
<dbReference type="NCBIfam" id="TIGR01251">
    <property type="entry name" value="ribP_PPkin"/>
    <property type="match status" value="1"/>
</dbReference>
<dbReference type="EC" id="2.7.6.1" evidence="2"/>
<dbReference type="RefSeq" id="XP_009497864.1">
    <property type="nucleotide sequence ID" value="XM_009499589.1"/>
</dbReference>
<name>A0A058Z098_FONAL</name>
<feature type="domain" description="Ribose-phosphate pyrophosphokinase N-terminal" evidence="12">
    <location>
        <begin position="53"/>
        <end position="128"/>
    </location>
</feature>
<dbReference type="GO" id="GO:0004749">
    <property type="term" value="F:ribose phosphate diphosphokinase activity"/>
    <property type="evidence" value="ECO:0007669"/>
    <property type="project" value="UniProtKB-EC"/>
</dbReference>
<dbReference type="GO" id="GO:0005524">
    <property type="term" value="F:ATP binding"/>
    <property type="evidence" value="ECO:0007669"/>
    <property type="project" value="UniProtKB-KW"/>
</dbReference>
<dbReference type="PANTHER" id="PTHR10210">
    <property type="entry name" value="RIBOSE-PHOSPHATE DIPHOSPHOKINASE FAMILY MEMBER"/>
    <property type="match status" value="1"/>
</dbReference>
<dbReference type="GO" id="GO:0016301">
    <property type="term" value="F:kinase activity"/>
    <property type="evidence" value="ECO:0007669"/>
    <property type="project" value="UniProtKB-KW"/>
</dbReference>
<evidence type="ECO:0000256" key="6">
    <source>
        <dbReference type="ARBA" id="ARBA00022741"/>
    </source>
</evidence>
<evidence type="ECO:0000259" key="12">
    <source>
        <dbReference type="Pfam" id="PF13793"/>
    </source>
</evidence>
<dbReference type="OMA" id="MMLVGDI"/>